<sequence length="119" mass="13367">MKRYSDSLFALHFFKGCIMALMDITVIPLDNTSKGLGKRVAELEATLQESGLEYRLTDMGTTVCGSATELFAIAERLHEHLFATGTDRVYTVMKIDDRRDKTVAIGDKVASVERYKERS</sequence>
<dbReference type="GO" id="GO:0005829">
    <property type="term" value="C:cytosol"/>
    <property type="evidence" value="ECO:0007669"/>
    <property type="project" value="TreeGrafter"/>
</dbReference>
<dbReference type="NCBIfam" id="TIGR00106">
    <property type="entry name" value="MTH1187 family thiamine-binding protein"/>
    <property type="match status" value="1"/>
</dbReference>
<evidence type="ECO:0000259" key="3">
    <source>
        <dbReference type="Pfam" id="PF01910"/>
    </source>
</evidence>
<dbReference type="eggNOG" id="COG0011">
    <property type="taxonomic scope" value="Bacteria"/>
</dbReference>
<dbReference type="Gene3D" id="3.30.70.930">
    <property type="match status" value="1"/>
</dbReference>
<proteinExistence type="inferred from homology"/>
<evidence type="ECO:0000313" key="4">
    <source>
        <dbReference type="EMBL" id="ACE05165.1"/>
    </source>
</evidence>
<dbReference type="HOGENOM" id="CLU_137479_3_1_10"/>
<keyword evidence="2" id="KW-1133">Transmembrane helix</keyword>
<keyword evidence="2" id="KW-0472">Membrane</keyword>
<evidence type="ECO:0000256" key="2">
    <source>
        <dbReference type="SAM" id="Phobius"/>
    </source>
</evidence>
<keyword evidence="2" id="KW-0812">Transmembrane</keyword>
<dbReference type="KEGG" id="cpb:Cphamn1_2261"/>
<protein>
    <recommendedName>
        <fullName evidence="3">Thiamine-binding protein domain-containing protein</fullName>
    </recommendedName>
</protein>
<dbReference type="AlphaFoldDB" id="B3EP26"/>
<feature type="transmembrane region" description="Helical" evidence="2">
    <location>
        <begin position="12"/>
        <end position="29"/>
    </location>
</feature>
<reference evidence="4" key="1">
    <citation type="submission" date="2008-06" db="EMBL/GenBank/DDBJ databases">
        <title>Complete sequence of Chlorobium phaeobacteroides BS1.</title>
        <authorList>
            <consortium name="US DOE Joint Genome Institute"/>
            <person name="Lucas S."/>
            <person name="Copeland A."/>
            <person name="Lapidus A."/>
            <person name="Glavina del Rio T."/>
            <person name="Dalin E."/>
            <person name="Tice H."/>
            <person name="Bruce D."/>
            <person name="Goodwin L."/>
            <person name="Pitluck S."/>
            <person name="Schmutz J."/>
            <person name="Larimer F."/>
            <person name="Land M."/>
            <person name="Hauser L."/>
            <person name="Kyrpides N."/>
            <person name="Ovchinnikova G."/>
            <person name="Li T."/>
            <person name="Liu Z."/>
            <person name="Zhao F."/>
            <person name="Overmann J."/>
            <person name="Bryant D.A."/>
            <person name="Richardson P."/>
        </authorList>
    </citation>
    <scope>NUCLEOTIDE SEQUENCE [LARGE SCALE GENOMIC DNA]</scope>
    <source>
        <strain evidence="4">BS1</strain>
    </source>
</reference>
<dbReference type="InterPro" id="IPR051614">
    <property type="entry name" value="UPF0045_domain"/>
</dbReference>
<dbReference type="PANTHER" id="PTHR33777">
    <property type="entry name" value="UPF0045 PROTEIN ECM15"/>
    <property type="match status" value="1"/>
</dbReference>
<comment type="similarity">
    <text evidence="1">Belongs to the UPF0045 family.</text>
</comment>
<dbReference type="STRING" id="331678.Cphamn1_2261"/>
<dbReference type="InterPro" id="IPR002767">
    <property type="entry name" value="Thiamine_BP"/>
</dbReference>
<dbReference type="InterPro" id="IPR029756">
    <property type="entry name" value="MTH1187/YkoF-like"/>
</dbReference>
<accession>B3EP26</accession>
<dbReference type="Pfam" id="PF01910">
    <property type="entry name" value="Thiamine_BP"/>
    <property type="match status" value="1"/>
</dbReference>
<name>B3EP26_CHLPB</name>
<gene>
    <name evidence="4" type="ordered locus">Cphamn1_2261</name>
</gene>
<evidence type="ECO:0000256" key="1">
    <source>
        <dbReference type="ARBA" id="ARBA00010272"/>
    </source>
</evidence>
<organism evidence="4">
    <name type="scientific">Chlorobium phaeobacteroides (strain BS1)</name>
    <dbReference type="NCBI Taxonomy" id="331678"/>
    <lineage>
        <taxon>Bacteria</taxon>
        <taxon>Pseudomonadati</taxon>
        <taxon>Chlorobiota</taxon>
        <taxon>Chlorobiia</taxon>
        <taxon>Chlorobiales</taxon>
        <taxon>Chlorobiaceae</taxon>
        <taxon>Chlorobium/Pelodictyon group</taxon>
        <taxon>Chlorobium</taxon>
    </lineage>
</organism>
<dbReference type="EMBL" id="CP001101">
    <property type="protein sequence ID" value="ACE05165.1"/>
    <property type="molecule type" value="Genomic_DNA"/>
</dbReference>
<dbReference type="SUPFAM" id="SSF89957">
    <property type="entry name" value="MTH1187/YkoF-like"/>
    <property type="match status" value="1"/>
</dbReference>
<feature type="domain" description="Thiamine-binding protein" evidence="3">
    <location>
        <begin position="22"/>
        <end position="113"/>
    </location>
</feature>
<dbReference type="PANTHER" id="PTHR33777:SF1">
    <property type="entry name" value="UPF0045 PROTEIN ECM15"/>
    <property type="match status" value="1"/>
</dbReference>